<feature type="transmembrane region" description="Helical" evidence="1">
    <location>
        <begin position="98"/>
        <end position="117"/>
    </location>
</feature>
<feature type="transmembrane region" description="Helical" evidence="1">
    <location>
        <begin position="219"/>
        <end position="240"/>
    </location>
</feature>
<dbReference type="OrthoDB" id="10062838at2759"/>
<sequence>GTSEERRRTFLHRLGLAAIFALVWISVTQSETAQALQASTHFEKPFFITCFDHAITVLLLPAMYVYHRVRDQNSGVRADNWGFVAVLERHSLHPLRKLLKMAVVLNSVYIIADYMWFSALGMVSVAAGTSISNTAPFFVYLFSMCFLHEQASLKKLCGVLTSFIGVALITIYQDGEVETTQNTSIVACMLVVVQTMIVGGYAVAYRVFVGEEIVDASTILTLTGICGAVTIPVWLIGSLLFAVCPWESMREPLGLPGTEWGLFLLVAAASLAGAYTVLQSLALCWTTPLITSVGAMMTIPLSLVWDLTINGRVFPWECILGSGLVMADFGMLELSASKQQTKIELGK</sequence>
<comment type="caution">
    <text evidence="3">The sequence shown here is derived from an EMBL/GenBank/DDBJ whole genome shotgun (WGS) entry which is preliminary data.</text>
</comment>
<dbReference type="AlphaFoldDB" id="W2WQ60"/>
<reference evidence="3 4" key="1">
    <citation type="submission" date="2013-11" db="EMBL/GenBank/DDBJ databases">
        <title>The Genome Sequence of Phytophthora parasitica CJ01A1.</title>
        <authorList>
            <consortium name="The Broad Institute Genomics Platform"/>
            <person name="Russ C."/>
            <person name="Tyler B."/>
            <person name="Panabieres F."/>
            <person name="Shan W."/>
            <person name="Tripathy S."/>
            <person name="Grunwald N."/>
            <person name="Machado M."/>
            <person name="Johnson C.S."/>
            <person name="Walker B."/>
            <person name="Young S.K."/>
            <person name="Zeng Q."/>
            <person name="Gargeya S."/>
            <person name="Fitzgerald M."/>
            <person name="Haas B."/>
            <person name="Abouelleil A."/>
            <person name="Allen A.W."/>
            <person name="Alvarado L."/>
            <person name="Arachchi H.M."/>
            <person name="Berlin A.M."/>
            <person name="Chapman S.B."/>
            <person name="Gainer-Dewar J."/>
            <person name="Goldberg J."/>
            <person name="Griggs A."/>
            <person name="Gujja S."/>
            <person name="Hansen M."/>
            <person name="Howarth C."/>
            <person name="Imamovic A."/>
            <person name="Ireland A."/>
            <person name="Larimer J."/>
            <person name="McCowan C."/>
            <person name="Murphy C."/>
            <person name="Pearson M."/>
            <person name="Poon T.W."/>
            <person name="Priest M."/>
            <person name="Roberts A."/>
            <person name="Saif S."/>
            <person name="Shea T."/>
            <person name="Sisk P."/>
            <person name="Sykes S."/>
            <person name="Wortman J."/>
            <person name="Nusbaum C."/>
            <person name="Birren B."/>
        </authorList>
    </citation>
    <scope>NUCLEOTIDE SEQUENCE [LARGE SCALE GENOMIC DNA]</scope>
    <source>
        <strain evidence="3 4">CJ01A1</strain>
    </source>
</reference>
<feature type="transmembrane region" description="Helical" evidence="1">
    <location>
        <begin position="184"/>
        <end position="207"/>
    </location>
</feature>
<dbReference type="InterPro" id="IPR000620">
    <property type="entry name" value="EamA_dom"/>
</dbReference>
<dbReference type="Proteomes" id="UP000018958">
    <property type="component" value="Unassembled WGS sequence"/>
</dbReference>
<evidence type="ECO:0000313" key="4">
    <source>
        <dbReference type="Proteomes" id="UP000018958"/>
    </source>
</evidence>
<feature type="domain" description="EamA" evidence="2">
    <location>
        <begin position="81"/>
        <end position="170"/>
    </location>
</feature>
<evidence type="ECO:0000259" key="2">
    <source>
        <dbReference type="Pfam" id="PF00892"/>
    </source>
</evidence>
<gene>
    <name evidence="3" type="ORF">F441_12168</name>
</gene>
<dbReference type="InterPro" id="IPR037185">
    <property type="entry name" value="EmrE-like"/>
</dbReference>
<evidence type="ECO:0000313" key="3">
    <source>
        <dbReference type="EMBL" id="ETP12477.1"/>
    </source>
</evidence>
<evidence type="ECO:0000256" key="1">
    <source>
        <dbReference type="SAM" id="Phobius"/>
    </source>
</evidence>
<feature type="transmembrane region" description="Helical" evidence="1">
    <location>
        <begin position="46"/>
        <end position="66"/>
    </location>
</feature>
<dbReference type="Gene3D" id="1.10.3730.20">
    <property type="match status" value="1"/>
</dbReference>
<dbReference type="EMBL" id="ANIX01002386">
    <property type="protein sequence ID" value="ETP12477.1"/>
    <property type="molecule type" value="Genomic_DNA"/>
</dbReference>
<feature type="transmembrane region" description="Helical" evidence="1">
    <location>
        <begin position="155"/>
        <end position="172"/>
    </location>
</feature>
<protein>
    <recommendedName>
        <fullName evidence="2">EamA domain-containing protein</fullName>
    </recommendedName>
</protein>
<feature type="non-terminal residue" evidence="3">
    <location>
        <position position="1"/>
    </location>
</feature>
<feature type="transmembrane region" description="Helical" evidence="1">
    <location>
        <begin position="123"/>
        <end position="143"/>
    </location>
</feature>
<dbReference type="PANTHER" id="PTHR19346:SF4">
    <property type="entry name" value="SUGAR PHOSPHATE TRANSPORTER DOMAIN-CONTAINING PROTEIN"/>
    <property type="match status" value="1"/>
</dbReference>
<feature type="transmembrane region" description="Helical" evidence="1">
    <location>
        <begin position="260"/>
        <end position="278"/>
    </location>
</feature>
<feature type="transmembrane region" description="Helical" evidence="1">
    <location>
        <begin position="285"/>
        <end position="307"/>
    </location>
</feature>
<dbReference type="SUPFAM" id="SSF103481">
    <property type="entry name" value="Multidrug resistance efflux transporter EmrE"/>
    <property type="match status" value="1"/>
</dbReference>
<keyword evidence="1" id="KW-0812">Transmembrane</keyword>
<proteinExistence type="predicted"/>
<organism evidence="3 4">
    <name type="scientific">Phytophthora nicotianae CJ01A1</name>
    <dbReference type="NCBI Taxonomy" id="1317063"/>
    <lineage>
        <taxon>Eukaryota</taxon>
        <taxon>Sar</taxon>
        <taxon>Stramenopiles</taxon>
        <taxon>Oomycota</taxon>
        <taxon>Peronosporomycetes</taxon>
        <taxon>Peronosporales</taxon>
        <taxon>Peronosporaceae</taxon>
        <taxon>Phytophthora</taxon>
    </lineage>
</organism>
<dbReference type="GO" id="GO:0016020">
    <property type="term" value="C:membrane"/>
    <property type="evidence" value="ECO:0007669"/>
    <property type="project" value="InterPro"/>
</dbReference>
<accession>W2WQ60</accession>
<dbReference type="PANTHER" id="PTHR19346">
    <property type="entry name" value="SUGAR PHOSPHATE TRANSPORTER DOMAIN-CONTAINING PROTEIN"/>
    <property type="match status" value="1"/>
</dbReference>
<name>W2WQ60_PHYNI</name>
<dbReference type="InterPro" id="IPR026505">
    <property type="entry name" value="Solute_c_fam_35_mem_F3/F4"/>
</dbReference>
<keyword evidence="1" id="KW-0472">Membrane</keyword>
<dbReference type="Pfam" id="PF00892">
    <property type="entry name" value="EamA"/>
    <property type="match status" value="1"/>
</dbReference>
<keyword evidence="1" id="KW-1133">Transmembrane helix</keyword>